<dbReference type="EC" id="2.7.7.38" evidence="4"/>
<keyword evidence="5" id="KW-1185">Reference proteome</keyword>
<gene>
    <name evidence="4" type="ORF">U1T56_00490</name>
</gene>
<keyword evidence="2 4" id="KW-0548">Nucleotidyltransferase</keyword>
<evidence type="ECO:0000256" key="2">
    <source>
        <dbReference type="ARBA" id="ARBA00022695"/>
    </source>
</evidence>
<protein>
    <submittedName>
        <fullName evidence="4">3-deoxy-manno-octulosonate cytidylyltransferase</fullName>
        <ecNumber evidence="4">2.7.7.38</ecNumber>
    </submittedName>
</protein>
<dbReference type="NCBIfam" id="NF003948">
    <property type="entry name" value="PRK05450.1-1"/>
    <property type="match status" value="1"/>
</dbReference>
<dbReference type="PANTHER" id="PTHR42866:SF2">
    <property type="entry name" value="3-DEOXY-MANNO-OCTULOSONATE CYTIDYLYLTRANSFERASE, MITOCHONDRIAL"/>
    <property type="match status" value="1"/>
</dbReference>
<accession>A0ABU8XK89</accession>
<keyword evidence="1 4" id="KW-0808">Transferase</keyword>
<dbReference type="EMBL" id="JBBLZC010000001">
    <property type="protein sequence ID" value="MEK0081613.1"/>
    <property type="molecule type" value="Genomic_DNA"/>
</dbReference>
<dbReference type="Proteomes" id="UP001375743">
    <property type="component" value="Unassembled WGS sequence"/>
</dbReference>
<dbReference type="GO" id="GO:0008690">
    <property type="term" value="F:3-deoxy-manno-octulosonate cytidylyltransferase activity"/>
    <property type="evidence" value="ECO:0007669"/>
    <property type="project" value="UniProtKB-EC"/>
</dbReference>
<dbReference type="SUPFAM" id="SSF53448">
    <property type="entry name" value="Nucleotide-diphospho-sugar transferases"/>
    <property type="match status" value="1"/>
</dbReference>
<evidence type="ECO:0000313" key="5">
    <source>
        <dbReference type="Proteomes" id="UP001375743"/>
    </source>
</evidence>
<dbReference type="NCBIfam" id="TIGR00466">
    <property type="entry name" value="kdsB"/>
    <property type="match status" value="1"/>
</dbReference>
<dbReference type="InterPro" id="IPR003329">
    <property type="entry name" value="Cytidylyl_trans"/>
</dbReference>
<dbReference type="PANTHER" id="PTHR42866">
    <property type="entry name" value="3-DEOXY-MANNO-OCTULOSONATE CYTIDYLYLTRANSFERASE"/>
    <property type="match status" value="1"/>
</dbReference>
<evidence type="ECO:0000256" key="1">
    <source>
        <dbReference type="ARBA" id="ARBA00022679"/>
    </source>
</evidence>
<dbReference type="RefSeq" id="WP_418157465.1">
    <property type="nucleotide sequence ID" value="NZ_JBBLZC010000001.1"/>
</dbReference>
<dbReference type="InterPro" id="IPR029044">
    <property type="entry name" value="Nucleotide-diphossugar_trans"/>
</dbReference>
<name>A0ABU8XK89_9PROT</name>
<reference evidence="4 5" key="1">
    <citation type="submission" date="2024-01" db="EMBL/GenBank/DDBJ databases">
        <title>Multi-omics insights into the function and evolution of sodium benzoate biodegradation pathways in Benzoatithermus flavus gen. nov., sp. nov. from hot spring.</title>
        <authorList>
            <person name="Hu C.-J."/>
            <person name="Li W.-J."/>
        </authorList>
    </citation>
    <scope>NUCLEOTIDE SEQUENCE [LARGE SCALE GENOMIC DNA]</scope>
    <source>
        <strain evidence="4 5">SYSU G07066</strain>
    </source>
</reference>
<dbReference type="CDD" id="cd02517">
    <property type="entry name" value="CMP-KDO-Synthetase"/>
    <property type="match status" value="1"/>
</dbReference>
<dbReference type="InterPro" id="IPR004528">
    <property type="entry name" value="KdsB"/>
</dbReference>
<dbReference type="Gene3D" id="3.90.550.10">
    <property type="entry name" value="Spore Coat Polysaccharide Biosynthesis Protein SpsA, Chain A"/>
    <property type="match status" value="1"/>
</dbReference>
<evidence type="ECO:0000313" key="4">
    <source>
        <dbReference type="EMBL" id="MEK0081613.1"/>
    </source>
</evidence>
<keyword evidence="3" id="KW-0448">Lipopolysaccharide biosynthesis</keyword>
<dbReference type="Pfam" id="PF02348">
    <property type="entry name" value="CTP_transf_3"/>
    <property type="match status" value="1"/>
</dbReference>
<dbReference type="NCBIfam" id="NF003952">
    <property type="entry name" value="PRK05450.1-5"/>
    <property type="match status" value="1"/>
</dbReference>
<sequence length="259" mass="27868">MVPPITGEGPDKSSRTIVLIPARLASTRLPQKPLLPIAGEPMIIHVWRRAMAARVGPVVVACAEPAIADAVRAAGGEAVLTDPALPSGTDRIFAALAALDPERRFERVVNLQGDLPTLEPAALRHALEPLDVLGTDMATLASPTEDPHEIADPNVVKAVIAFDAARPLLGRALYFTRASAPTGPGPIWHHIGIYAFRRDVLERFAALPPSPLEQRERLEQLRALENGISIGVRIVDVVPFGVDIPADLEKARRILENRA</sequence>
<proteinExistence type="predicted"/>
<comment type="caution">
    <text evidence="4">The sequence shown here is derived from an EMBL/GenBank/DDBJ whole genome shotgun (WGS) entry which is preliminary data.</text>
</comment>
<evidence type="ECO:0000256" key="3">
    <source>
        <dbReference type="ARBA" id="ARBA00022985"/>
    </source>
</evidence>
<organism evidence="4 5">
    <name type="scientific">Benzoatithermus flavus</name>
    <dbReference type="NCBI Taxonomy" id="3108223"/>
    <lineage>
        <taxon>Bacteria</taxon>
        <taxon>Pseudomonadati</taxon>
        <taxon>Pseudomonadota</taxon>
        <taxon>Alphaproteobacteria</taxon>
        <taxon>Geminicoccales</taxon>
        <taxon>Geminicoccaceae</taxon>
        <taxon>Benzoatithermus</taxon>
    </lineage>
</organism>